<evidence type="ECO:0000256" key="3">
    <source>
        <dbReference type="ARBA" id="ARBA00022553"/>
    </source>
</evidence>
<dbReference type="PROSITE" id="PS50109">
    <property type="entry name" value="HIS_KIN"/>
    <property type="match status" value="1"/>
</dbReference>
<dbReference type="PANTHER" id="PTHR44936">
    <property type="entry name" value="SENSOR PROTEIN CREC"/>
    <property type="match status" value="1"/>
</dbReference>
<protein>
    <recommendedName>
        <fullName evidence="2">histidine kinase</fullName>
        <ecNumber evidence="2">2.7.13.3</ecNumber>
    </recommendedName>
</protein>
<dbReference type="EMBL" id="JANTEZ010000005">
    <property type="protein sequence ID" value="MCS5715703.1"/>
    <property type="molecule type" value="Genomic_DNA"/>
</dbReference>
<evidence type="ECO:0000313" key="9">
    <source>
        <dbReference type="Proteomes" id="UP001165580"/>
    </source>
</evidence>
<dbReference type="Gene3D" id="3.30.565.10">
    <property type="entry name" value="Histidine kinase-like ATPase, C-terminal domain"/>
    <property type="match status" value="1"/>
</dbReference>
<evidence type="ECO:0000256" key="6">
    <source>
        <dbReference type="ARBA" id="ARBA00023012"/>
    </source>
</evidence>
<evidence type="ECO:0000256" key="4">
    <source>
        <dbReference type="ARBA" id="ARBA00022679"/>
    </source>
</evidence>
<sequence length="184" mass="18695">MIAADPRKAADPTPVDLAATADEAVALLRDGAAGRGLRLSRDGAAVAVETIGSRAALLRLVIALATNALDHARSEVTVTVTSAASGDAVVRVADDGPGFPPEVAATAFERFASGRAAAAAGVDADPDTGTDAAPETAVTRHYGLGLAIVAEIVRRHHGTVRIEHPPSGASIVCVFPRNRRPARG</sequence>
<name>A0ABT2GHQ3_9MICO</name>
<keyword evidence="8" id="KW-0067">ATP-binding</keyword>
<dbReference type="CDD" id="cd00075">
    <property type="entry name" value="HATPase"/>
    <property type="match status" value="1"/>
</dbReference>
<dbReference type="InterPro" id="IPR036890">
    <property type="entry name" value="HATPase_C_sf"/>
</dbReference>
<organism evidence="8 9">
    <name type="scientific">Herbiconiux gentiana</name>
    <dbReference type="NCBI Taxonomy" id="2970912"/>
    <lineage>
        <taxon>Bacteria</taxon>
        <taxon>Bacillati</taxon>
        <taxon>Actinomycetota</taxon>
        <taxon>Actinomycetes</taxon>
        <taxon>Micrococcales</taxon>
        <taxon>Microbacteriaceae</taxon>
        <taxon>Herbiconiux</taxon>
    </lineage>
</organism>
<dbReference type="SUPFAM" id="SSF55874">
    <property type="entry name" value="ATPase domain of HSP90 chaperone/DNA topoisomerase II/histidine kinase"/>
    <property type="match status" value="1"/>
</dbReference>
<accession>A0ABT2GHQ3</accession>
<keyword evidence="6" id="KW-0902">Two-component regulatory system</keyword>
<keyword evidence="4" id="KW-0808">Transferase</keyword>
<comment type="caution">
    <text evidence="8">The sequence shown here is derived from an EMBL/GenBank/DDBJ whole genome shotgun (WGS) entry which is preliminary data.</text>
</comment>
<reference evidence="8" key="1">
    <citation type="submission" date="2022-08" db="EMBL/GenBank/DDBJ databases">
        <authorList>
            <person name="Deng Y."/>
            <person name="Han X.-F."/>
            <person name="Zhang Y.-Q."/>
        </authorList>
    </citation>
    <scope>NUCLEOTIDE SEQUENCE</scope>
    <source>
        <strain evidence="8">CPCC 205716</strain>
    </source>
</reference>
<dbReference type="InterPro" id="IPR050980">
    <property type="entry name" value="2C_sensor_his_kinase"/>
</dbReference>
<evidence type="ECO:0000313" key="8">
    <source>
        <dbReference type="EMBL" id="MCS5715703.1"/>
    </source>
</evidence>
<dbReference type="Pfam" id="PF02518">
    <property type="entry name" value="HATPase_c"/>
    <property type="match status" value="1"/>
</dbReference>
<evidence type="ECO:0000259" key="7">
    <source>
        <dbReference type="PROSITE" id="PS50109"/>
    </source>
</evidence>
<gene>
    <name evidence="8" type="ORF">NVV95_14225</name>
</gene>
<dbReference type="InterPro" id="IPR004358">
    <property type="entry name" value="Sig_transdc_His_kin-like_C"/>
</dbReference>
<evidence type="ECO:0000256" key="2">
    <source>
        <dbReference type="ARBA" id="ARBA00012438"/>
    </source>
</evidence>
<keyword evidence="5" id="KW-0418">Kinase</keyword>
<proteinExistence type="predicted"/>
<evidence type="ECO:0000256" key="5">
    <source>
        <dbReference type="ARBA" id="ARBA00022777"/>
    </source>
</evidence>
<feature type="domain" description="Histidine kinase" evidence="7">
    <location>
        <begin position="1"/>
        <end position="179"/>
    </location>
</feature>
<dbReference type="GO" id="GO:0005524">
    <property type="term" value="F:ATP binding"/>
    <property type="evidence" value="ECO:0007669"/>
    <property type="project" value="UniProtKB-KW"/>
</dbReference>
<dbReference type="PRINTS" id="PR00344">
    <property type="entry name" value="BCTRLSENSOR"/>
</dbReference>
<dbReference type="InterPro" id="IPR003594">
    <property type="entry name" value="HATPase_dom"/>
</dbReference>
<keyword evidence="3" id="KW-0597">Phosphoprotein</keyword>
<dbReference type="Proteomes" id="UP001165580">
    <property type="component" value="Unassembled WGS sequence"/>
</dbReference>
<keyword evidence="8" id="KW-0547">Nucleotide-binding</keyword>
<dbReference type="SMART" id="SM00387">
    <property type="entry name" value="HATPase_c"/>
    <property type="match status" value="1"/>
</dbReference>
<dbReference type="InterPro" id="IPR005467">
    <property type="entry name" value="His_kinase_dom"/>
</dbReference>
<evidence type="ECO:0000256" key="1">
    <source>
        <dbReference type="ARBA" id="ARBA00000085"/>
    </source>
</evidence>
<comment type="catalytic activity">
    <reaction evidence="1">
        <text>ATP + protein L-histidine = ADP + protein N-phospho-L-histidine.</text>
        <dbReference type="EC" id="2.7.13.3"/>
    </reaction>
</comment>
<dbReference type="PANTHER" id="PTHR44936:SF9">
    <property type="entry name" value="SENSOR PROTEIN CREC"/>
    <property type="match status" value="1"/>
</dbReference>
<dbReference type="EC" id="2.7.13.3" evidence="2"/>
<keyword evidence="9" id="KW-1185">Reference proteome</keyword>